<keyword evidence="4" id="KW-1003">Cell membrane</keyword>
<dbReference type="GO" id="GO:0005886">
    <property type="term" value="C:plasma membrane"/>
    <property type="evidence" value="ECO:0007669"/>
    <property type="project" value="UniProtKB-SubCell"/>
</dbReference>
<accession>A0A914DWV4</accession>
<dbReference type="CDD" id="cd18987">
    <property type="entry name" value="LGIC_ECD_anion"/>
    <property type="match status" value="1"/>
</dbReference>
<sequence length="416" mass="47808">MICVTYPLDAQRMSISAITKWQRSEKHNLSSEKNNFWEYLTSVKKPPKGSNNGPLKVHIGLYIESLGNFQEKKMSFDVDLYLYMSWLDPQLKHKGREMLMINDDKIRKKLWLPDLYFANARSAYFHDVTVPNFNLFLGPDGTVSYSSRVTLTVACNLDLVNYPMDYQSCSIRVLSYAYIASVVNVTWFTINPISYNSEIDLPEFSITHVKAEYCNGTYRYAITENSFKQDKFSCLESTLYLKRALGYNMVQTYVPTGMIVMISWVSFWIDRRAVPARVTLSFTTLVSLTTLGNGMRYALPQVSYAKAIDYWFGACMLFVFLALLEFALVNSFMRKSEKYEKLSNKYGTKKDEPQIVHKPQEMSQMWGKPFGYVNPHVYSNDDEEIDQNGQDKEVSKLLGNSAQSRRNVSSKVASSA</sequence>
<evidence type="ECO:0000256" key="9">
    <source>
        <dbReference type="ARBA" id="ARBA00023136"/>
    </source>
</evidence>
<evidence type="ECO:0000256" key="5">
    <source>
        <dbReference type="ARBA" id="ARBA00022692"/>
    </source>
</evidence>
<comment type="subcellular location">
    <subcellularLocation>
        <location evidence="2">Cell membrane</location>
    </subcellularLocation>
    <subcellularLocation>
        <location evidence="1">Membrane</location>
        <topology evidence="1">Multi-pass membrane protein</topology>
    </subcellularLocation>
</comment>
<dbReference type="GO" id="GO:0004888">
    <property type="term" value="F:transmembrane signaling receptor activity"/>
    <property type="evidence" value="ECO:0007669"/>
    <property type="project" value="InterPro"/>
</dbReference>
<dbReference type="PROSITE" id="PS00236">
    <property type="entry name" value="NEUROTR_ION_CHANNEL"/>
    <property type="match status" value="1"/>
</dbReference>
<evidence type="ECO:0000256" key="2">
    <source>
        <dbReference type="ARBA" id="ARBA00004236"/>
    </source>
</evidence>
<feature type="transmembrane region" description="Helical" evidence="11">
    <location>
        <begin position="278"/>
        <end position="298"/>
    </location>
</feature>
<evidence type="ECO:0000259" key="14">
    <source>
        <dbReference type="Pfam" id="PF02932"/>
    </source>
</evidence>
<feature type="compositionally biased region" description="Polar residues" evidence="12">
    <location>
        <begin position="398"/>
        <end position="416"/>
    </location>
</feature>
<dbReference type="InterPro" id="IPR006202">
    <property type="entry name" value="Neur_chan_lig-bd"/>
</dbReference>
<evidence type="ECO:0000256" key="1">
    <source>
        <dbReference type="ARBA" id="ARBA00004141"/>
    </source>
</evidence>
<keyword evidence="9 11" id="KW-0472">Membrane</keyword>
<evidence type="ECO:0000256" key="7">
    <source>
        <dbReference type="ARBA" id="ARBA00022989"/>
    </source>
</evidence>
<evidence type="ECO:0000256" key="6">
    <source>
        <dbReference type="ARBA" id="ARBA00022729"/>
    </source>
</evidence>
<keyword evidence="8 11" id="KW-0406">Ion transport</keyword>
<dbReference type="Proteomes" id="UP000887540">
    <property type="component" value="Unplaced"/>
</dbReference>
<evidence type="ECO:0000256" key="11">
    <source>
        <dbReference type="RuleBase" id="RU000687"/>
    </source>
</evidence>
<dbReference type="Pfam" id="PF02932">
    <property type="entry name" value="Neur_chan_memb"/>
    <property type="match status" value="1"/>
</dbReference>
<reference evidence="16" key="1">
    <citation type="submission" date="2022-11" db="UniProtKB">
        <authorList>
            <consortium name="WormBaseParasite"/>
        </authorList>
    </citation>
    <scope>IDENTIFICATION</scope>
</reference>
<feature type="domain" description="Neurotransmitter-gated ion-channel ligand-binding" evidence="13">
    <location>
        <begin position="46"/>
        <end position="243"/>
    </location>
</feature>
<evidence type="ECO:0000256" key="8">
    <source>
        <dbReference type="ARBA" id="ARBA00023065"/>
    </source>
</evidence>
<keyword evidence="7 11" id="KW-1133">Transmembrane helix</keyword>
<dbReference type="PRINTS" id="PR00253">
    <property type="entry name" value="GABAARECEPTR"/>
</dbReference>
<keyword evidence="6" id="KW-0732">Signal</keyword>
<keyword evidence="5 11" id="KW-0812">Transmembrane</keyword>
<proteinExistence type="inferred from homology"/>
<keyword evidence="3 11" id="KW-0813">Transport</keyword>
<dbReference type="InterPro" id="IPR006029">
    <property type="entry name" value="Neurotrans-gated_channel_TM"/>
</dbReference>
<keyword evidence="15" id="KW-1185">Reference proteome</keyword>
<name>A0A914DWV4_9BILA</name>
<dbReference type="WBParaSite" id="ACRNAN_scaffold4574.g28647.t1">
    <property type="protein sequence ID" value="ACRNAN_scaffold4574.g28647.t1"/>
    <property type="gene ID" value="ACRNAN_scaffold4574.g28647"/>
</dbReference>
<evidence type="ECO:0000256" key="10">
    <source>
        <dbReference type="ARBA" id="ARBA00023303"/>
    </source>
</evidence>
<dbReference type="SUPFAM" id="SSF90112">
    <property type="entry name" value="Neurotransmitter-gated ion-channel transmembrane pore"/>
    <property type="match status" value="1"/>
</dbReference>
<dbReference type="PANTHER" id="PTHR18945">
    <property type="entry name" value="NEUROTRANSMITTER GATED ION CHANNEL"/>
    <property type="match status" value="1"/>
</dbReference>
<dbReference type="Gene3D" id="2.70.170.10">
    <property type="entry name" value="Neurotransmitter-gated ion-channel ligand-binding domain"/>
    <property type="match status" value="1"/>
</dbReference>
<evidence type="ECO:0000256" key="12">
    <source>
        <dbReference type="SAM" id="MobiDB-lite"/>
    </source>
</evidence>
<dbReference type="PRINTS" id="PR00252">
    <property type="entry name" value="NRIONCHANNEL"/>
</dbReference>
<feature type="transmembrane region" description="Helical" evidence="11">
    <location>
        <begin position="310"/>
        <end position="333"/>
    </location>
</feature>
<dbReference type="InterPro" id="IPR006201">
    <property type="entry name" value="Neur_channel"/>
</dbReference>
<dbReference type="CDD" id="cd19049">
    <property type="entry name" value="LGIC_TM_anion"/>
    <property type="match status" value="1"/>
</dbReference>
<dbReference type="GO" id="GO:0005230">
    <property type="term" value="F:extracellular ligand-gated monoatomic ion channel activity"/>
    <property type="evidence" value="ECO:0007669"/>
    <property type="project" value="InterPro"/>
</dbReference>
<evidence type="ECO:0000313" key="15">
    <source>
        <dbReference type="Proteomes" id="UP000887540"/>
    </source>
</evidence>
<feature type="domain" description="Neurotransmitter-gated ion-channel transmembrane" evidence="14">
    <location>
        <begin position="252"/>
        <end position="393"/>
    </location>
</feature>
<keyword evidence="10 11" id="KW-0407">Ion channel</keyword>
<dbReference type="NCBIfam" id="TIGR00860">
    <property type="entry name" value="LIC"/>
    <property type="match status" value="1"/>
</dbReference>
<evidence type="ECO:0000256" key="3">
    <source>
        <dbReference type="ARBA" id="ARBA00022448"/>
    </source>
</evidence>
<feature type="transmembrane region" description="Helical" evidence="11">
    <location>
        <begin position="252"/>
        <end position="269"/>
    </location>
</feature>
<evidence type="ECO:0000259" key="13">
    <source>
        <dbReference type="Pfam" id="PF02931"/>
    </source>
</evidence>
<evidence type="ECO:0000256" key="4">
    <source>
        <dbReference type="ARBA" id="ARBA00022475"/>
    </source>
</evidence>
<dbReference type="InterPro" id="IPR018000">
    <property type="entry name" value="Neurotransmitter_ion_chnl_CS"/>
</dbReference>
<comment type="similarity">
    <text evidence="11">Belongs to the ligand-gated ion channel (TC 1.A.9) family.</text>
</comment>
<dbReference type="InterPro" id="IPR036734">
    <property type="entry name" value="Neur_chan_lig-bd_sf"/>
</dbReference>
<dbReference type="Gene3D" id="1.20.58.390">
    <property type="entry name" value="Neurotransmitter-gated ion-channel transmembrane domain"/>
    <property type="match status" value="1"/>
</dbReference>
<protein>
    <submittedName>
        <fullName evidence="16">Uncharacterized protein</fullName>
    </submittedName>
</protein>
<organism evidence="15 16">
    <name type="scientific">Acrobeloides nanus</name>
    <dbReference type="NCBI Taxonomy" id="290746"/>
    <lineage>
        <taxon>Eukaryota</taxon>
        <taxon>Metazoa</taxon>
        <taxon>Ecdysozoa</taxon>
        <taxon>Nematoda</taxon>
        <taxon>Chromadorea</taxon>
        <taxon>Rhabditida</taxon>
        <taxon>Tylenchina</taxon>
        <taxon>Cephalobomorpha</taxon>
        <taxon>Cephaloboidea</taxon>
        <taxon>Cephalobidae</taxon>
        <taxon>Acrobeloides</taxon>
    </lineage>
</organism>
<dbReference type="InterPro" id="IPR006028">
    <property type="entry name" value="GABAA/Glycine_rcpt"/>
</dbReference>
<dbReference type="FunFam" id="2.70.170.10:FF:000051">
    <property type="entry name" value="Ligand-Gated ion Channel"/>
    <property type="match status" value="1"/>
</dbReference>
<evidence type="ECO:0000313" key="16">
    <source>
        <dbReference type="WBParaSite" id="ACRNAN_scaffold4574.g28647.t1"/>
    </source>
</evidence>
<dbReference type="InterPro" id="IPR038050">
    <property type="entry name" value="Neuro_actylchol_rec"/>
</dbReference>
<dbReference type="Pfam" id="PF02931">
    <property type="entry name" value="Neur_chan_LBD"/>
    <property type="match status" value="1"/>
</dbReference>
<dbReference type="SUPFAM" id="SSF63712">
    <property type="entry name" value="Nicotinic receptor ligand binding domain-like"/>
    <property type="match status" value="1"/>
</dbReference>
<dbReference type="AlphaFoldDB" id="A0A914DWV4"/>
<dbReference type="InterPro" id="IPR036719">
    <property type="entry name" value="Neuro-gated_channel_TM_sf"/>
</dbReference>
<feature type="region of interest" description="Disordered" evidence="12">
    <location>
        <begin position="397"/>
        <end position="416"/>
    </location>
</feature>
<comment type="caution">
    <text evidence="11">Lacks conserved residue(s) required for the propagation of feature annotation.</text>
</comment>